<protein>
    <submittedName>
        <fullName evidence="1">Uncharacterized protein</fullName>
    </submittedName>
</protein>
<keyword evidence="2" id="KW-1185">Reference proteome</keyword>
<name>A0A9N7URJ0_PLEPL</name>
<accession>A0A9N7URJ0</accession>
<sequence>MAAAGIYLSSCENFFRHAPRRSQVPAAPLPPPPPLGAHAALSAKRLQPTSSLTLSIKQTGVSLRVGRCVYRELIGSSPSGKDKRTVSTAPATSLVLPLPARPPAGLTLCSTL</sequence>
<evidence type="ECO:0000313" key="2">
    <source>
        <dbReference type="Proteomes" id="UP001153269"/>
    </source>
</evidence>
<evidence type="ECO:0000313" key="1">
    <source>
        <dbReference type="EMBL" id="CAB1435215.1"/>
    </source>
</evidence>
<proteinExistence type="predicted"/>
<reference evidence="1" key="1">
    <citation type="submission" date="2020-03" db="EMBL/GenBank/DDBJ databases">
        <authorList>
            <person name="Weist P."/>
        </authorList>
    </citation>
    <scope>NUCLEOTIDE SEQUENCE</scope>
</reference>
<dbReference type="Proteomes" id="UP001153269">
    <property type="component" value="Unassembled WGS sequence"/>
</dbReference>
<dbReference type="AlphaFoldDB" id="A0A9N7URJ0"/>
<comment type="caution">
    <text evidence="1">The sequence shown here is derived from an EMBL/GenBank/DDBJ whole genome shotgun (WGS) entry which is preliminary data.</text>
</comment>
<dbReference type="EMBL" id="CADEAL010001746">
    <property type="protein sequence ID" value="CAB1435215.1"/>
    <property type="molecule type" value="Genomic_DNA"/>
</dbReference>
<organism evidence="1 2">
    <name type="scientific">Pleuronectes platessa</name>
    <name type="common">European plaice</name>
    <dbReference type="NCBI Taxonomy" id="8262"/>
    <lineage>
        <taxon>Eukaryota</taxon>
        <taxon>Metazoa</taxon>
        <taxon>Chordata</taxon>
        <taxon>Craniata</taxon>
        <taxon>Vertebrata</taxon>
        <taxon>Euteleostomi</taxon>
        <taxon>Actinopterygii</taxon>
        <taxon>Neopterygii</taxon>
        <taxon>Teleostei</taxon>
        <taxon>Neoteleostei</taxon>
        <taxon>Acanthomorphata</taxon>
        <taxon>Carangaria</taxon>
        <taxon>Pleuronectiformes</taxon>
        <taxon>Pleuronectoidei</taxon>
        <taxon>Pleuronectidae</taxon>
        <taxon>Pleuronectes</taxon>
    </lineage>
</organism>
<gene>
    <name evidence="1" type="ORF">PLEPLA_LOCUS23305</name>
</gene>